<dbReference type="eggNOG" id="COG0037">
    <property type="taxonomic scope" value="Bacteria"/>
</dbReference>
<dbReference type="STRING" id="511995.CFPG_004"/>
<dbReference type="SMART" id="SM00977">
    <property type="entry name" value="TilS_C"/>
    <property type="match status" value="1"/>
</dbReference>
<keyword evidence="4 8" id="KW-0819">tRNA processing</keyword>
<dbReference type="AlphaFoldDB" id="B6YPZ5"/>
<dbReference type="RefSeq" id="WP_012573028.1">
    <property type="nucleotide sequence ID" value="NC_011565.1"/>
</dbReference>
<dbReference type="Pfam" id="PF01171">
    <property type="entry name" value="ATP_bind_3"/>
    <property type="match status" value="1"/>
</dbReference>
<dbReference type="GO" id="GO:0032267">
    <property type="term" value="F:tRNA(Ile)-lysidine synthase activity"/>
    <property type="evidence" value="ECO:0007669"/>
    <property type="project" value="UniProtKB-EC"/>
</dbReference>
<dbReference type="KEGG" id="aps:CFPG_004"/>
<gene>
    <name evidence="8" type="primary">tilS</name>
    <name evidence="10" type="ordered locus">CFPG_004</name>
</gene>
<comment type="function">
    <text evidence="8">Ligates lysine onto the cytidine present at position 34 of the AUA codon-specific tRNA(Ile) that contains the anticodon CAU, in an ATP-dependent manner. Cytidine is converted to lysidine, thus changing the amino acid specificity of the tRNA from methionine to isoleucine.</text>
</comment>
<evidence type="ECO:0000256" key="6">
    <source>
        <dbReference type="ARBA" id="ARBA00022840"/>
    </source>
</evidence>
<dbReference type="EC" id="6.3.4.19" evidence="8"/>
<dbReference type="InterPro" id="IPR012795">
    <property type="entry name" value="tRNA_Ile_lys_synt_N"/>
</dbReference>
<dbReference type="PANTHER" id="PTHR43033:SF1">
    <property type="entry name" value="TRNA(ILE)-LYSIDINE SYNTHASE-RELATED"/>
    <property type="match status" value="1"/>
</dbReference>
<evidence type="ECO:0000256" key="5">
    <source>
        <dbReference type="ARBA" id="ARBA00022741"/>
    </source>
</evidence>
<keyword evidence="2 8" id="KW-0963">Cytoplasm</keyword>
<evidence type="ECO:0000256" key="7">
    <source>
        <dbReference type="ARBA" id="ARBA00048539"/>
    </source>
</evidence>
<evidence type="ECO:0000259" key="9">
    <source>
        <dbReference type="SMART" id="SM00977"/>
    </source>
</evidence>
<evidence type="ECO:0000256" key="8">
    <source>
        <dbReference type="HAMAP-Rule" id="MF_01161"/>
    </source>
</evidence>
<organism evidence="10 11">
    <name type="scientific">Azobacteroides pseudotrichonymphae genomovar. CFP2</name>
    <dbReference type="NCBI Taxonomy" id="511995"/>
    <lineage>
        <taxon>Bacteria</taxon>
        <taxon>Pseudomonadati</taxon>
        <taxon>Bacteroidota</taxon>
        <taxon>Bacteroidia</taxon>
        <taxon>Bacteroidales</taxon>
        <taxon>Candidatus Azobacteroides</taxon>
    </lineage>
</organism>
<dbReference type="InterPro" id="IPR014729">
    <property type="entry name" value="Rossmann-like_a/b/a_fold"/>
</dbReference>
<feature type="binding site" evidence="8">
    <location>
        <begin position="31"/>
        <end position="36"/>
    </location>
    <ligand>
        <name>ATP</name>
        <dbReference type="ChEBI" id="CHEBI:30616"/>
    </ligand>
</feature>
<comment type="catalytic activity">
    <reaction evidence="7 8">
        <text>cytidine(34) in tRNA(Ile2) + L-lysine + ATP = lysidine(34) in tRNA(Ile2) + AMP + diphosphate + H(+)</text>
        <dbReference type="Rhea" id="RHEA:43744"/>
        <dbReference type="Rhea" id="RHEA-COMP:10625"/>
        <dbReference type="Rhea" id="RHEA-COMP:10670"/>
        <dbReference type="ChEBI" id="CHEBI:15378"/>
        <dbReference type="ChEBI" id="CHEBI:30616"/>
        <dbReference type="ChEBI" id="CHEBI:32551"/>
        <dbReference type="ChEBI" id="CHEBI:33019"/>
        <dbReference type="ChEBI" id="CHEBI:82748"/>
        <dbReference type="ChEBI" id="CHEBI:83665"/>
        <dbReference type="ChEBI" id="CHEBI:456215"/>
        <dbReference type="EC" id="6.3.4.19"/>
    </reaction>
</comment>
<evidence type="ECO:0000313" key="11">
    <source>
        <dbReference type="Proteomes" id="UP000000723"/>
    </source>
</evidence>
<feature type="domain" description="Lysidine-tRNA(Ile) synthetase C-terminal" evidence="9">
    <location>
        <begin position="370"/>
        <end position="442"/>
    </location>
</feature>
<comment type="subcellular location">
    <subcellularLocation>
        <location evidence="1 8">Cytoplasm</location>
    </subcellularLocation>
</comment>
<dbReference type="Pfam" id="PF11734">
    <property type="entry name" value="TilS_C"/>
    <property type="match status" value="1"/>
</dbReference>
<dbReference type="InterPro" id="IPR012796">
    <property type="entry name" value="Lysidine-tRNA-synth_C"/>
</dbReference>
<keyword evidence="5 8" id="KW-0547">Nucleotide-binding</keyword>
<keyword evidence="3 8" id="KW-0436">Ligase</keyword>
<evidence type="ECO:0000256" key="3">
    <source>
        <dbReference type="ARBA" id="ARBA00022598"/>
    </source>
</evidence>
<evidence type="ECO:0000313" key="10">
    <source>
        <dbReference type="EMBL" id="BAG83267.1"/>
    </source>
</evidence>
<name>B6YPZ5_AZOPC</name>
<reference evidence="11" key="1">
    <citation type="journal article" date="2008" name="Science">
        <title>Genome of an endosymbiont coupling N2 fixation to cellulolysis within RT protist cells in termite gut.</title>
        <authorList>
            <person name="Hongoh Y."/>
            <person name="Sharma V.K."/>
            <person name="Prakash T."/>
            <person name="Noda S."/>
            <person name="Toh H."/>
            <person name="Taylor T.D."/>
            <person name="Kudo T."/>
            <person name="Sakaki Y."/>
            <person name="Toyoda A."/>
            <person name="Hattori M."/>
            <person name="Ohkuma M."/>
        </authorList>
    </citation>
    <scope>NUCLEOTIDE SEQUENCE [LARGE SCALE GENOMIC DNA]</scope>
</reference>
<comment type="similarity">
    <text evidence="8">Belongs to the tRNA(Ile)-lysidine synthase family.</text>
</comment>
<dbReference type="GO" id="GO:0005524">
    <property type="term" value="F:ATP binding"/>
    <property type="evidence" value="ECO:0007669"/>
    <property type="project" value="UniProtKB-UniRule"/>
</dbReference>
<dbReference type="GO" id="GO:0006400">
    <property type="term" value="P:tRNA modification"/>
    <property type="evidence" value="ECO:0007669"/>
    <property type="project" value="UniProtKB-UniRule"/>
</dbReference>
<dbReference type="CDD" id="cd01992">
    <property type="entry name" value="TilS_N"/>
    <property type="match status" value="1"/>
</dbReference>
<dbReference type="InterPro" id="IPR011063">
    <property type="entry name" value="TilS/TtcA_N"/>
</dbReference>
<dbReference type="Proteomes" id="UP000000723">
    <property type="component" value="Chromosome"/>
</dbReference>
<dbReference type="GO" id="GO:0005737">
    <property type="term" value="C:cytoplasm"/>
    <property type="evidence" value="ECO:0007669"/>
    <property type="project" value="UniProtKB-SubCell"/>
</dbReference>
<accession>B6YPZ5</accession>
<dbReference type="NCBIfam" id="TIGR02432">
    <property type="entry name" value="lysidine_TilS_N"/>
    <property type="match status" value="1"/>
</dbReference>
<dbReference type="SUPFAM" id="SSF56037">
    <property type="entry name" value="PheT/TilS domain"/>
    <property type="match status" value="1"/>
</dbReference>
<dbReference type="PANTHER" id="PTHR43033">
    <property type="entry name" value="TRNA(ILE)-LYSIDINE SYNTHASE-RELATED"/>
    <property type="match status" value="1"/>
</dbReference>
<proteinExistence type="inferred from homology"/>
<protein>
    <recommendedName>
        <fullName evidence="8">tRNA(Ile)-lysidine synthase</fullName>
        <ecNumber evidence="8">6.3.4.19</ecNumber>
    </recommendedName>
    <alternativeName>
        <fullName evidence="8">tRNA(Ile)-2-lysyl-cytidine synthase</fullName>
    </alternativeName>
    <alternativeName>
        <fullName evidence="8">tRNA(Ile)-lysidine synthetase</fullName>
    </alternativeName>
</protein>
<dbReference type="EMBL" id="AP010656">
    <property type="protein sequence ID" value="BAG83267.1"/>
    <property type="molecule type" value="Genomic_DNA"/>
</dbReference>
<comment type="domain">
    <text evidence="8">The N-terminal region contains the highly conserved SGGXDS motif, predicted to be a P-loop motif involved in ATP binding.</text>
</comment>
<evidence type="ECO:0000256" key="4">
    <source>
        <dbReference type="ARBA" id="ARBA00022694"/>
    </source>
</evidence>
<dbReference type="SUPFAM" id="SSF52402">
    <property type="entry name" value="Adenine nucleotide alpha hydrolases-like"/>
    <property type="match status" value="1"/>
</dbReference>
<sequence>MNDVLIKKVAQYIHKNGLLPQCQAKIVVGVSGGVDSSVLLYILHHLGYKCQAAHCNFHLRGDESCRDEKHAALLASSMNLVFFKKDFNTQYLAQRNKISIEMAARVLRYKWFEYLRQEQNAEVIAVAHHKGDNIETLLLNLVRGTGIRGLKGIRPKHGKIIRPLLDITRQEIVQFAKDNRIVYVDDSSNFEEKHIRNKIRFKLLPLLKTLNPSVEQVLLHTIENLAEVIKIYDSHIEEARNKVFNPDIGMINIIELQKFPSPESILFEILKTYGFGRDVIYNITRAMKSLSSKEFYSLQYILIKDRERFLLIPREESSKNKIYEIDKDDREMIVPLPIRMRYKDIGGDNFQIKCNPNIAFLDVKKLQFPLQLRKWERGDRFVPFGMRNFQKLSDYFNNHKFSKLEKKNTWLLCSRDDIVWIVGKRIDNRYRVSSTTRRVIIFESLEQ</sequence>
<dbReference type="HOGENOM" id="CLU_018869_0_1_10"/>
<keyword evidence="11" id="KW-1185">Reference proteome</keyword>
<dbReference type="HAMAP" id="MF_01161">
    <property type="entry name" value="tRNA_Ile_lys_synt"/>
    <property type="match status" value="1"/>
</dbReference>
<dbReference type="InterPro" id="IPR012094">
    <property type="entry name" value="tRNA_Ile_lys_synt"/>
</dbReference>
<evidence type="ECO:0000256" key="2">
    <source>
        <dbReference type="ARBA" id="ARBA00022490"/>
    </source>
</evidence>
<dbReference type="Gene3D" id="3.40.50.620">
    <property type="entry name" value="HUPs"/>
    <property type="match status" value="1"/>
</dbReference>
<keyword evidence="6 8" id="KW-0067">ATP-binding</keyword>
<evidence type="ECO:0000256" key="1">
    <source>
        <dbReference type="ARBA" id="ARBA00004496"/>
    </source>
</evidence>